<dbReference type="AlphaFoldDB" id="A0A2K1QWJ7"/>
<evidence type="ECO:0000259" key="1">
    <source>
        <dbReference type="Pfam" id="PF01575"/>
    </source>
</evidence>
<evidence type="ECO:0000313" key="3">
    <source>
        <dbReference type="EMBL" id="PNS19427.1"/>
    </source>
</evidence>
<dbReference type="InterPro" id="IPR029069">
    <property type="entry name" value="HotDog_dom_sf"/>
</dbReference>
<dbReference type="InterPro" id="IPR054357">
    <property type="entry name" value="MFE-2_N"/>
</dbReference>
<dbReference type="PANTHER" id="PTHR13078">
    <property type="entry name" value="PEROXISOMAL MULTIFUNCTIONAL ENZYME TYPE 2-RELATED"/>
    <property type="match status" value="1"/>
</dbReference>
<proteinExistence type="predicted"/>
<dbReference type="Gene3D" id="3.10.129.10">
    <property type="entry name" value="Hotdog Thioesterase"/>
    <property type="match status" value="2"/>
</dbReference>
<dbReference type="PANTHER" id="PTHR13078:SF57">
    <property type="entry name" value="DEHYDRATASE, PUTATIVE (AFU_ORTHOLOGUE AFUA_5G00640)-RELATED"/>
    <property type="match status" value="1"/>
</dbReference>
<accession>A0A2K1QWJ7</accession>
<evidence type="ECO:0000259" key="2">
    <source>
        <dbReference type="Pfam" id="PF22622"/>
    </source>
</evidence>
<feature type="domain" description="Peroxisomal multifunctional enzyme type 2-like N-terminal" evidence="2">
    <location>
        <begin position="17"/>
        <end position="159"/>
    </location>
</feature>
<name>A0A2K1QWJ7_9PEZI</name>
<dbReference type="GO" id="GO:0003857">
    <property type="term" value="F:(3S)-3-hydroxyacyl-CoA dehydrogenase (NAD+) activity"/>
    <property type="evidence" value="ECO:0007669"/>
    <property type="project" value="TreeGrafter"/>
</dbReference>
<dbReference type="Pfam" id="PF22622">
    <property type="entry name" value="MFE-2_hydrat-2_N"/>
    <property type="match status" value="1"/>
</dbReference>
<reference evidence="3 4" key="1">
    <citation type="submission" date="2017-06" db="EMBL/GenBank/DDBJ databases">
        <title>Draft genome sequence of a variant of Elsinoe murrayae.</title>
        <authorList>
            <person name="Cheng Q."/>
        </authorList>
    </citation>
    <scope>NUCLEOTIDE SEQUENCE [LARGE SCALE GENOMIC DNA]</scope>
    <source>
        <strain evidence="3 4">CQ-2017a</strain>
    </source>
</reference>
<dbReference type="GO" id="GO:0005777">
    <property type="term" value="C:peroxisome"/>
    <property type="evidence" value="ECO:0007669"/>
    <property type="project" value="TreeGrafter"/>
</dbReference>
<dbReference type="InParanoid" id="A0A2K1QWJ7"/>
<protein>
    <submittedName>
        <fullName evidence="3">Fatty acid synthase subunit beta</fullName>
    </submittedName>
</protein>
<comment type="caution">
    <text evidence="3">The sequence shown here is derived from an EMBL/GenBank/DDBJ whole genome shotgun (WGS) entry which is preliminary data.</text>
</comment>
<dbReference type="Proteomes" id="UP000243797">
    <property type="component" value="Unassembled WGS sequence"/>
</dbReference>
<dbReference type="GO" id="GO:0004300">
    <property type="term" value="F:enoyl-CoA hydratase activity"/>
    <property type="evidence" value="ECO:0007669"/>
    <property type="project" value="TreeGrafter"/>
</dbReference>
<feature type="domain" description="MaoC-like" evidence="1">
    <location>
        <begin position="186"/>
        <end position="291"/>
    </location>
</feature>
<sequence>MSEPGKNHTYPPQPVSWTTRDTLLFALSIGCTPPAEQHFIYELHPSFTPFPTYPIILPFKGTSSDIIDFYASQSSSGRGAIPGVPPLDSTRVVDGERQMEFLLPLPRSSSGRNFEIRSRVIGVYDKGKPGTVVETEQVLVDADTGDVYTRAVGSGFFVGQGGWGGPKGPKTVAYPPPSGRGGAPDRVFECATDDTSAMLYRLNGDYNPLHATPEPGRKMGFGGEILHGLFSWNTTARGLLRWLGGGEAANLKTFAARFAAPVKPGDKLVTKVWRGNKGADGFEEVRFETSVEGGKTVLSNGRAVMRVVGEAKAKL</sequence>
<dbReference type="GO" id="GO:0044594">
    <property type="term" value="F:17-beta-hydroxysteroid dehydrogenase (NAD+) activity"/>
    <property type="evidence" value="ECO:0007669"/>
    <property type="project" value="TreeGrafter"/>
</dbReference>
<dbReference type="InterPro" id="IPR002539">
    <property type="entry name" value="MaoC-like_dom"/>
</dbReference>
<gene>
    <name evidence="3" type="ORF">CAC42_2604</name>
</gene>
<keyword evidence="4" id="KW-1185">Reference proteome</keyword>
<dbReference type="STRING" id="2082308.A0A2K1QWJ7"/>
<dbReference type="EMBL" id="NKHZ01000032">
    <property type="protein sequence ID" value="PNS19427.1"/>
    <property type="molecule type" value="Genomic_DNA"/>
</dbReference>
<organism evidence="3 4">
    <name type="scientific">Sphaceloma murrayae</name>
    <dbReference type="NCBI Taxonomy" id="2082308"/>
    <lineage>
        <taxon>Eukaryota</taxon>
        <taxon>Fungi</taxon>
        <taxon>Dikarya</taxon>
        <taxon>Ascomycota</taxon>
        <taxon>Pezizomycotina</taxon>
        <taxon>Dothideomycetes</taxon>
        <taxon>Dothideomycetidae</taxon>
        <taxon>Myriangiales</taxon>
        <taxon>Elsinoaceae</taxon>
        <taxon>Sphaceloma</taxon>
    </lineage>
</organism>
<dbReference type="OrthoDB" id="60204at2759"/>
<dbReference type="SUPFAM" id="SSF54637">
    <property type="entry name" value="Thioesterase/thiol ester dehydrase-isomerase"/>
    <property type="match status" value="2"/>
</dbReference>
<dbReference type="Pfam" id="PF01575">
    <property type="entry name" value="MaoC_dehydratas"/>
    <property type="match status" value="1"/>
</dbReference>
<evidence type="ECO:0000313" key="4">
    <source>
        <dbReference type="Proteomes" id="UP000243797"/>
    </source>
</evidence>
<dbReference type="GO" id="GO:0006635">
    <property type="term" value="P:fatty acid beta-oxidation"/>
    <property type="evidence" value="ECO:0007669"/>
    <property type="project" value="TreeGrafter"/>
</dbReference>